<dbReference type="AlphaFoldDB" id="A0A7D5EVT8"/>
<dbReference type="EMBL" id="CP058316">
    <property type="protein sequence ID" value="QLD11026.1"/>
    <property type="molecule type" value="Genomic_DNA"/>
</dbReference>
<dbReference type="InterPro" id="IPR024559">
    <property type="entry name" value="DUF3846"/>
</dbReference>
<sequence length="161" mass="18158">MVHGIYIPAADAWDIEAREYVHLEDYQSAVDGWIEAVDLPDFGCTLFVNEDGLLRGLPYNRRATYLWWYHVPQARDRARLVGDVVAVGLAYAEIGESTNLSPNSGELLLGNTPCQVEMQGLESLERRWTPTGEQSYIDAMIGVTLLMEYAPEWTLRVVPAR</sequence>
<feature type="domain" description="DUF3846" evidence="1">
    <location>
        <begin position="16"/>
        <end position="103"/>
    </location>
</feature>
<reference evidence="2 3" key="1">
    <citation type="submission" date="2020-06" db="EMBL/GenBank/DDBJ databases">
        <authorList>
            <person name="Jo H."/>
        </authorList>
    </citation>
    <scope>NUCLEOTIDE SEQUENCE [LARGE SCALE GENOMIC DNA]</scope>
    <source>
        <strain evidence="2 3">I46</strain>
    </source>
</reference>
<evidence type="ECO:0000259" key="1">
    <source>
        <dbReference type="Pfam" id="PF12957"/>
    </source>
</evidence>
<evidence type="ECO:0000313" key="3">
    <source>
        <dbReference type="Proteomes" id="UP000509638"/>
    </source>
</evidence>
<dbReference type="Pfam" id="PF12957">
    <property type="entry name" value="DUF3846"/>
    <property type="match status" value="1"/>
</dbReference>
<name>A0A7D5EVT8_9MICO</name>
<organism evidence="2 3">
    <name type="scientific">Microbacterium oleivorans</name>
    <dbReference type="NCBI Taxonomy" id="273677"/>
    <lineage>
        <taxon>Bacteria</taxon>
        <taxon>Bacillati</taxon>
        <taxon>Actinomycetota</taxon>
        <taxon>Actinomycetes</taxon>
        <taxon>Micrococcales</taxon>
        <taxon>Microbacteriaceae</taxon>
        <taxon>Microbacterium</taxon>
    </lineage>
</organism>
<evidence type="ECO:0000313" key="2">
    <source>
        <dbReference type="EMBL" id="QLD11026.1"/>
    </source>
</evidence>
<dbReference type="Proteomes" id="UP000509638">
    <property type="component" value="Chromosome"/>
</dbReference>
<proteinExistence type="predicted"/>
<accession>A0A7D5EVT8</accession>
<dbReference type="RefSeq" id="WP_178010629.1">
    <property type="nucleotide sequence ID" value="NZ_CP058316.1"/>
</dbReference>
<protein>
    <submittedName>
        <fullName evidence="2">DUF3846 domain-containing protein</fullName>
    </submittedName>
</protein>
<gene>
    <name evidence="2" type="ORF">HW566_04030</name>
</gene>